<evidence type="ECO:0000313" key="1">
    <source>
        <dbReference type="EMBL" id="UDL16023.1"/>
    </source>
</evidence>
<dbReference type="Proteomes" id="UP000827768">
    <property type="component" value="Segment"/>
</dbReference>
<accession>A0AAE9C2L1</accession>
<evidence type="ECO:0000313" key="2">
    <source>
        <dbReference type="Proteomes" id="UP000827768"/>
    </source>
</evidence>
<sequence>MNYYTERQVDGSIIHVFEGSYPTNPQGQVMTFGRNYRVGTFQKGDEVMEAGKYYFVLENEGENETLTFALGDEDMEELFRAWLESRDEIRMNP</sequence>
<organism evidence="1 2">
    <name type="scientific">Microbacterium phage Pumpernickel</name>
    <dbReference type="NCBI Taxonomy" id="2885983"/>
    <lineage>
        <taxon>Viruses</taxon>
        <taxon>Duplodnaviria</taxon>
        <taxon>Heunggongvirae</taxon>
        <taxon>Uroviricota</taxon>
        <taxon>Caudoviricetes</taxon>
        <taxon>Pumpernickelvirus</taxon>
        <taxon>Pumpernickelvirus pumpernickel</taxon>
    </lineage>
</organism>
<dbReference type="KEGG" id="vg:80019914"/>
<dbReference type="EMBL" id="OK040790">
    <property type="protein sequence ID" value="UDL16023.1"/>
    <property type="molecule type" value="Genomic_DNA"/>
</dbReference>
<dbReference type="RefSeq" id="YP_010755263.1">
    <property type="nucleotide sequence ID" value="NC_073468.1"/>
</dbReference>
<name>A0AAE9C2L1_9CAUD</name>
<proteinExistence type="predicted"/>
<dbReference type="GeneID" id="80019914"/>
<reference evidence="1" key="1">
    <citation type="submission" date="2021-09" db="EMBL/GenBank/DDBJ databases">
        <authorList>
            <person name="Andersen S.H."/>
            <person name="Beall E.A."/>
            <person name="Cappelle B."/>
            <person name="Falteisek K.J."/>
            <person name="Fenske B.A."/>
            <person name="Gansluckner N.W."/>
            <person name="Gilbertson S.M."/>
            <person name="Krings K.J."/>
            <person name="Mobeck M."/>
            <person name="Odeku J.O."/>
            <person name="Poncelet M.E."/>
            <person name="Rohr J.R."/>
            <person name="Rolands L."/>
            <person name="Whipple C.D."/>
            <person name="Whipple E.M."/>
            <person name="Spring A.M."/>
            <person name="Klyczek K."/>
            <person name="Garlena R.A."/>
            <person name="Russell D.A."/>
            <person name="Pope W.H."/>
            <person name="Jacobs-Sera D."/>
            <person name="Hatfull G.F."/>
        </authorList>
    </citation>
    <scope>NUCLEOTIDE SEQUENCE</scope>
</reference>
<keyword evidence="2" id="KW-1185">Reference proteome</keyword>
<gene>
    <name evidence="1" type="primary">273</name>
    <name evidence="1" type="ORF">SEA_PUMPERNICKEL_273</name>
</gene>
<protein>
    <submittedName>
        <fullName evidence="1">Uncharacterized protein</fullName>
    </submittedName>
</protein>